<comment type="caution">
    <text evidence="2">The sequence shown here is derived from an EMBL/GenBank/DDBJ whole genome shotgun (WGS) entry which is preliminary data.</text>
</comment>
<proteinExistence type="predicted"/>
<protein>
    <submittedName>
        <fullName evidence="2">Uncharacterized protein</fullName>
    </submittedName>
</protein>
<evidence type="ECO:0000256" key="1">
    <source>
        <dbReference type="SAM" id="Phobius"/>
    </source>
</evidence>
<name>A0ABX4MT39_9RHOB</name>
<accession>A0ABX4MT39</accession>
<organism evidence="2 3">
    <name type="scientific">Pseudooceanicola antarcticus</name>
    <dbReference type="NCBI Taxonomy" id="1247613"/>
    <lineage>
        <taxon>Bacteria</taxon>
        <taxon>Pseudomonadati</taxon>
        <taxon>Pseudomonadota</taxon>
        <taxon>Alphaproteobacteria</taxon>
        <taxon>Rhodobacterales</taxon>
        <taxon>Paracoccaceae</taxon>
        <taxon>Pseudooceanicola</taxon>
    </lineage>
</organism>
<reference evidence="2 3" key="1">
    <citation type="journal article" date="2018" name="Int. J. Syst. Evol. Microbiol.">
        <title>Pseudooceanicola lipolyticus sp. nov., a marine alphaproteobacterium, reclassification of Oceanicola flagellatus as Pseudooceanicola flagellatus comb. nov. and emended description of the genus Pseudooceanicola.</title>
        <authorList>
            <person name="Huang M.-M."/>
            <person name="Guo L.-L."/>
            <person name="Wu Y.-H."/>
            <person name="Lai Q.-L."/>
            <person name="Shao Z.-Z."/>
            <person name="Wang C.-S."/>
            <person name="Wu M."/>
            <person name="Xu X.-W."/>
        </authorList>
    </citation>
    <scope>NUCLEOTIDE SEQUENCE [LARGE SCALE GENOMIC DNA]</scope>
    <source>
        <strain evidence="2 3">Ar-45</strain>
    </source>
</reference>
<keyword evidence="1" id="KW-0812">Transmembrane</keyword>
<evidence type="ECO:0000313" key="3">
    <source>
        <dbReference type="Proteomes" id="UP000231702"/>
    </source>
</evidence>
<feature type="transmembrane region" description="Helical" evidence="1">
    <location>
        <begin position="48"/>
        <end position="71"/>
    </location>
</feature>
<dbReference type="Proteomes" id="UP000231702">
    <property type="component" value="Unassembled WGS sequence"/>
</dbReference>
<dbReference type="EMBL" id="PGTD01000010">
    <property type="protein sequence ID" value="PJE31380.1"/>
    <property type="molecule type" value="Genomic_DNA"/>
</dbReference>
<sequence>MMEFLIWGGAALSLAGLTLLVWSIVKVAKARAAQLEDEALRAVIARAMPLNLGGLLLSVFGLMLVIFGIWLG</sequence>
<keyword evidence="1" id="KW-0472">Membrane</keyword>
<keyword evidence="1" id="KW-1133">Transmembrane helix</keyword>
<keyword evidence="3" id="KW-1185">Reference proteome</keyword>
<evidence type="ECO:0000313" key="2">
    <source>
        <dbReference type="EMBL" id="PJE31380.1"/>
    </source>
</evidence>
<gene>
    <name evidence="2" type="ORF">CVM39_04005</name>
</gene>